<gene>
    <name evidence="1" type="ORF">COCCADRAFT_26617</name>
</gene>
<reference evidence="1 2" key="1">
    <citation type="journal article" date="2013" name="PLoS Genet.">
        <title>Comparative genome structure, secondary metabolite, and effector coding capacity across Cochliobolus pathogens.</title>
        <authorList>
            <person name="Condon B.J."/>
            <person name="Leng Y."/>
            <person name="Wu D."/>
            <person name="Bushley K.E."/>
            <person name="Ohm R.A."/>
            <person name="Otillar R."/>
            <person name="Martin J."/>
            <person name="Schackwitz W."/>
            <person name="Grimwood J."/>
            <person name="MohdZainudin N."/>
            <person name="Xue C."/>
            <person name="Wang R."/>
            <person name="Manning V.A."/>
            <person name="Dhillon B."/>
            <person name="Tu Z.J."/>
            <person name="Steffenson B.J."/>
            <person name="Salamov A."/>
            <person name="Sun H."/>
            <person name="Lowry S."/>
            <person name="LaButti K."/>
            <person name="Han J."/>
            <person name="Copeland A."/>
            <person name="Lindquist E."/>
            <person name="Barry K."/>
            <person name="Schmutz J."/>
            <person name="Baker S.E."/>
            <person name="Ciuffetti L.M."/>
            <person name="Grigoriev I.V."/>
            <person name="Zhong S."/>
            <person name="Turgeon B.G."/>
        </authorList>
    </citation>
    <scope>NUCLEOTIDE SEQUENCE [LARGE SCALE GENOMIC DNA]</scope>
    <source>
        <strain evidence="1 2">26-R-13</strain>
    </source>
</reference>
<dbReference type="KEGG" id="bze:COCCADRAFT_26617"/>
<dbReference type="Proteomes" id="UP000053841">
    <property type="component" value="Unassembled WGS sequence"/>
</dbReference>
<accession>W6YBR4</accession>
<organism evidence="1 2">
    <name type="scientific">Cochliobolus carbonum (strain 26-R-13)</name>
    <name type="common">Maize leaf spot fungus</name>
    <name type="synonym">Bipolaris zeicola</name>
    <dbReference type="NCBI Taxonomy" id="930089"/>
    <lineage>
        <taxon>Eukaryota</taxon>
        <taxon>Fungi</taxon>
        <taxon>Dikarya</taxon>
        <taxon>Ascomycota</taxon>
        <taxon>Pezizomycotina</taxon>
        <taxon>Dothideomycetes</taxon>
        <taxon>Pleosporomycetidae</taxon>
        <taxon>Pleosporales</taxon>
        <taxon>Pleosporineae</taxon>
        <taxon>Pleosporaceae</taxon>
        <taxon>Bipolaris</taxon>
    </lineage>
</organism>
<dbReference type="GeneID" id="19146034"/>
<dbReference type="HOGENOM" id="CLU_1524889_0_0_1"/>
<dbReference type="EMBL" id="KI964620">
    <property type="protein sequence ID" value="EUC32954.1"/>
    <property type="molecule type" value="Genomic_DNA"/>
</dbReference>
<evidence type="ECO:0000313" key="2">
    <source>
        <dbReference type="Proteomes" id="UP000053841"/>
    </source>
</evidence>
<sequence>MAANGPGLRPLLSLPRRLSLSPIKCITWRRPVCSGTAARLFVASPRHRPDVFAWPACSVDPATCREGSTTVVAASWCLLNTLAAETAIVCYSLYCTQTGRIHTRPSSMSTASSGQAATARPNQEAASKEWCWGLAADGHGHVASLRTGSPQVRAWPAQAHVEQCVTWMPGPRHVMD</sequence>
<proteinExistence type="predicted"/>
<dbReference type="RefSeq" id="XP_007712717.1">
    <property type="nucleotide sequence ID" value="XM_007714527.1"/>
</dbReference>
<protein>
    <submittedName>
        <fullName evidence="1">Uncharacterized protein</fullName>
    </submittedName>
</protein>
<dbReference type="AlphaFoldDB" id="W6YBR4"/>
<name>W6YBR4_COCC2</name>
<keyword evidence="2" id="KW-1185">Reference proteome</keyword>
<evidence type="ECO:0000313" key="1">
    <source>
        <dbReference type="EMBL" id="EUC32954.1"/>
    </source>
</evidence>